<evidence type="ECO:0000256" key="5">
    <source>
        <dbReference type="SAM" id="MobiDB-lite"/>
    </source>
</evidence>
<dbReference type="Gene3D" id="3.40.1090.10">
    <property type="entry name" value="Cytosolic phospholipase A2 catalytic domain"/>
    <property type="match status" value="2"/>
</dbReference>
<dbReference type="GO" id="GO:0016042">
    <property type="term" value="P:lipid catabolic process"/>
    <property type="evidence" value="ECO:0007669"/>
    <property type="project" value="UniProtKB-UniRule"/>
</dbReference>
<feature type="short sequence motif" description="GXGXXG" evidence="4">
    <location>
        <begin position="18"/>
        <end position="23"/>
    </location>
</feature>
<evidence type="ECO:0000313" key="7">
    <source>
        <dbReference type="EMBL" id="NZA02603.1"/>
    </source>
</evidence>
<evidence type="ECO:0000256" key="1">
    <source>
        <dbReference type="ARBA" id="ARBA00022801"/>
    </source>
</evidence>
<dbReference type="InterPro" id="IPR002641">
    <property type="entry name" value="PNPLA_dom"/>
</dbReference>
<protein>
    <submittedName>
        <fullName evidence="7">Patatin-like phospholipase family protein</fullName>
    </submittedName>
</protein>
<keyword evidence="8" id="KW-1185">Reference proteome</keyword>
<comment type="caution">
    <text evidence="7">The sequence shown here is derived from an EMBL/GenBank/DDBJ whole genome shotgun (WGS) entry which is preliminary data.</text>
</comment>
<evidence type="ECO:0000256" key="3">
    <source>
        <dbReference type="ARBA" id="ARBA00023098"/>
    </source>
</evidence>
<dbReference type="GO" id="GO:0016787">
    <property type="term" value="F:hydrolase activity"/>
    <property type="evidence" value="ECO:0007669"/>
    <property type="project" value="UniProtKB-UniRule"/>
</dbReference>
<dbReference type="PANTHER" id="PTHR14226">
    <property type="entry name" value="NEUROPATHY TARGET ESTERASE/SWISS CHEESE D.MELANOGASTER"/>
    <property type="match status" value="1"/>
</dbReference>
<gene>
    <name evidence="7" type="ORF">H0I39_14025</name>
</gene>
<evidence type="ECO:0000313" key="8">
    <source>
        <dbReference type="Proteomes" id="UP000589716"/>
    </source>
</evidence>
<dbReference type="EMBL" id="JACCKX010000001">
    <property type="protein sequence ID" value="NZA02603.1"/>
    <property type="molecule type" value="Genomic_DNA"/>
</dbReference>
<dbReference type="InterPro" id="IPR016035">
    <property type="entry name" value="Acyl_Trfase/lysoPLipase"/>
</dbReference>
<proteinExistence type="predicted"/>
<dbReference type="PANTHER" id="PTHR14226:SF78">
    <property type="entry name" value="SLR0060 PROTEIN"/>
    <property type="match status" value="1"/>
</dbReference>
<dbReference type="Pfam" id="PF01734">
    <property type="entry name" value="Patatin"/>
    <property type="match status" value="1"/>
</dbReference>
<reference evidence="7 8" key="1">
    <citation type="submission" date="2020-07" db="EMBL/GenBank/DDBJ databases">
        <authorList>
            <person name="Maaloum M."/>
        </authorList>
    </citation>
    <scope>NUCLEOTIDE SEQUENCE [LARGE SCALE GENOMIC DNA]</scope>
    <source>
        <strain evidence="7 8">GCS-AN-3</strain>
    </source>
</reference>
<feature type="short sequence motif" description="DGA/G" evidence="4">
    <location>
        <begin position="195"/>
        <end position="197"/>
    </location>
</feature>
<dbReference type="RefSeq" id="WP_180550924.1">
    <property type="nucleotide sequence ID" value="NZ_JACCKX010000001.1"/>
</dbReference>
<evidence type="ECO:0000256" key="2">
    <source>
        <dbReference type="ARBA" id="ARBA00022963"/>
    </source>
</evidence>
<feature type="domain" description="PNPLA" evidence="6">
    <location>
        <begin position="14"/>
        <end position="208"/>
    </location>
</feature>
<accession>A0A853IPS2</accession>
<evidence type="ECO:0000259" key="6">
    <source>
        <dbReference type="PROSITE" id="PS51635"/>
    </source>
</evidence>
<evidence type="ECO:0000256" key="4">
    <source>
        <dbReference type="PROSITE-ProRule" id="PRU01161"/>
    </source>
</evidence>
<feature type="short sequence motif" description="GXSXG" evidence="4">
    <location>
        <begin position="46"/>
        <end position="50"/>
    </location>
</feature>
<feature type="region of interest" description="Disordered" evidence="5">
    <location>
        <begin position="386"/>
        <end position="409"/>
    </location>
</feature>
<keyword evidence="3 4" id="KW-0443">Lipid metabolism</keyword>
<dbReference type="SUPFAM" id="SSF52151">
    <property type="entry name" value="FabD/lysophospholipase-like"/>
    <property type="match status" value="1"/>
</dbReference>
<sequence length="409" mass="43269">MSDTTTETSKIIHLALQGGGAHGAFTWGVLDALLMDGRLRPSGISGTSAGAVNAVALAHGWAQAQAERQDPYEGARAALARVWMRVMELGAASESTARLTRLMMGALPGALTRFSPYQTNPLDINPLRQLIEREIDFDRLGRLRSLRVYVAATDVETGRAEIFSGKRLTAQAVMASACLPQLFQAPEIDGKTYWDGGYSANPALGPLVALGDSSDILLVQINPLRRAGKPTSAAEITDRANDLTFNASLIAQMRTIALVNELVASGVAREGLKPVHMHRIDGGAALAGMPASSKVTPQRATLEKLFELGQESAKRWLKRSFDAVGVKSSINLQRDYGDPLKLEFEPAADADAEDPDGDAALTHFLWSTEEQAHAASTAAAATERAVRAANGLADPPAAEGDAPTAAAPA</sequence>
<dbReference type="InterPro" id="IPR050301">
    <property type="entry name" value="NTE"/>
</dbReference>
<dbReference type="AlphaFoldDB" id="A0A853IPS2"/>
<feature type="active site" description="Proton acceptor" evidence="4">
    <location>
        <position position="195"/>
    </location>
</feature>
<dbReference type="PROSITE" id="PS51635">
    <property type="entry name" value="PNPLA"/>
    <property type="match status" value="1"/>
</dbReference>
<name>A0A853IPS2_9BURK</name>
<keyword evidence="1 4" id="KW-0378">Hydrolase</keyword>
<organism evidence="7 8">
    <name type="scientific">Ottowia beijingensis</name>
    <dbReference type="NCBI Taxonomy" id="1207057"/>
    <lineage>
        <taxon>Bacteria</taxon>
        <taxon>Pseudomonadati</taxon>
        <taxon>Pseudomonadota</taxon>
        <taxon>Betaproteobacteria</taxon>
        <taxon>Burkholderiales</taxon>
        <taxon>Comamonadaceae</taxon>
        <taxon>Ottowia</taxon>
    </lineage>
</organism>
<keyword evidence="2 4" id="KW-0442">Lipid degradation</keyword>
<dbReference type="Proteomes" id="UP000589716">
    <property type="component" value="Unassembled WGS sequence"/>
</dbReference>
<feature type="active site" description="Nucleophile" evidence="4">
    <location>
        <position position="48"/>
    </location>
</feature>